<accession>A0ABS1JFR3</accession>
<dbReference type="RefSeq" id="WP_201638116.1">
    <property type="nucleotide sequence ID" value="NZ_JAEQNB010000008.1"/>
</dbReference>
<dbReference type="InterPro" id="IPR050583">
    <property type="entry name" value="Mycobacterial_A85_antigen"/>
</dbReference>
<protein>
    <submittedName>
        <fullName evidence="1">Prolyl oligopeptidase family serine peptidase</fullName>
    </submittedName>
</protein>
<dbReference type="SUPFAM" id="SSF81296">
    <property type="entry name" value="E set domains"/>
    <property type="match status" value="1"/>
</dbReference>
<dbReference type="InterPro" id="IPR029058">
    <property type="entry name" value="AB_hydrolase_fold"/>
</dbReference>
<dbReference type="Proteomes" id="UP000602284">
    <property type="component" value="Unassembled WGS sequence"/>
</dbReference>
<organism evidence="1 2">
    <name type="scientific">Tumebacillus amylolyticus</name>
    <dbReference type="NCBI Taxonomy" id="2801339"/>
    <lineage>
        <taxon>Bacteria</taxon>
        <taxon>Bacillati</taxon>
        <taxon>Bacillota</taxon>
        <taxon>Bacilli</taxon>
        <taxon>Bacillales</taxon>
        <taxon>Alicyclobacillaceae</taxon>
        <taxon>Tumebacillus</taxon>
    </lineage>
</organism>
<dbReference type="Gene3D" id="2.60.40.10">
    <property type="entry name" value="Immunoglobulins"/>
    <property type="match status" value="1"/>
</dbReference>
<gene>
    <name evidence="1" type="ORF">JJB07_21235</name>
</gene>
<reference evidence="1 2" key="1">
    <citation type="submission" date="2021-01" db="EMBL/GenBank/DDBJ databases">
        <title>Tumebacillus sp. strain ITR2 16S ribosomal RNA gene Genome sequencing and assembly.</title>
        <authorList>
            <person name="Kang M."/>
        </authorList>
    </citation>
    <scope>NUCLEOTIDE SEQUENCE [LARGE SCALE GENOMIC DNA]</scope>
    <source>
        <strain evidence="1 2">ITR2</strain>
    </source>
</reference>
<dbReference type="Gene3D" id="3.40.50.1820">
    <property type="entry name" value="alpha/beta hydrolase"/>
    <property type="match status" value="1"/>
</dbReference>
<keyword evidence="2" id="KW-1185">Reference proteome</keyword>
<evidence type="ECO:0000313" key="1">
    <source>
        <dbReference type="EMBL" id="MBL0389122.1"/>
    </source>
</evidence>
<dbReference type="Pfam" id="PF00756">
    <property type="entry name" value="Esterase"/>
    <property type="match status" value="1"/>
</dbReference>
<dbReference type="InterPro" id="IPR014756">
    <property type="entry name" value="Ig_E-set"/>
</dbReference>
<comment type="caution">
    <text evidence="1">The sequence shown here is derived from an EMBL/GenBank/DDBJ whole genome shotgun (WGS) entry which is preliminary data.</text>
</comment>
<dbReference type="PANTHER" id="PTHR48098:SF3">
    <property type="entry name" value="IRON(III) ENTEROBACTIN ESTERASE"/>
    <property type="match status" value="1"/>
</dbReference>
<dbReference type="SUPFAM" id="SSF53474">
    <property type="entry name" value="alpha/beta-Hydrolases"/>
    <property type="match status" value="1"/>
</dbReference>
<proteinExistence type="predicted"/>
<sequence>MVETMRSPRMARLTEDLASGQPGVVEAFWEEMKERGTPLLEDVTEDVALVTFVVRRAAEEEGVVFVAGGPAGVHPETCKLTLVPGTDIWYRTVESEPCLPTTYLVSLNDTFGGDWAARNEVFVTDPLNPHTSRLNPYRDYEGFKGKTYSLVVFPSKPISPCYGEREQVAKGRVVEHRFKSEIHGSERSVYVYTPAGYDVDGEKYPLVILHDGIAYIDTVQTPLAFDNLIADGELPPMVVAYVNTTHKRMAELTCSETYAGAFAEELVPWLREQFHVTSDPKRVVIAGSSLGGLMSLYMAHRNPELYGNVIALSGSYWWGPDEEHPEWLTAQFAASEKAPLSIYANMGAFEAAKMHDGFDRFTSVLEQKGYDFTRTIFKGGHDYPCWGETILDGLKKLLG</sequence>
<dbReference type="EMBL" id="JAEQNB010000008">
    <property type="protein sequence ID" value="MBL0389122.1"/>
    <property type="molecule type" value="Genomic_DNA"/>
</dbReference>
<dbReference type="PANTHER" id="PTHR48098">
    <property type="entry name" value="ENTEROCHELIN ESTERASE-RELATED"/>
    <property type="match status" value="1"/>
</dbReference>
<dbReference type="InterPro" id="IPR013783">
    <property type="entry name" value="Ig-like_fold"/>
</dbReference>
<evidence type="ECO:0000313" key="2">
    <source>
        <dbReference type="Proteomes" id="UP000602284"/>
    </source>
</evidence>
<dbReference type="InterPro" id="IPR000801">
    <property type="entry name" value="Esterase-like"/>
</dbReference>
<name>A0ABS1JFR3_9BACL</name>